<evidence type="ECO:0000313" key="4">
    <source>
        <dbReference type="WBParaSite" id="OFLC_0000998501-mRNA-1"/>
    </source>
</evidence>
<accession>A0A183HR74</accession>
<reference evidence="2 3" key="2">
    <citation type="submission" date="2018-11" db="EMBL/GenBank/DDBJ databases">
        <authorList>
            <consortium name="Pathogen Informatics"/>
        </authorList>
    </citation>
    <scope>NUCLEOTIDE SEQUENCE [LARGE SCALE GENOMIC DNA]</scope>
</reference>
<dbReference type="EMBL" id="UZAJ01012841">
    <property type="protein sequence ID" value="VDO64956.1"/>
    <property type="molecule type" value="Genomic_DNA"/>
</dbReference>
<feature type="compositionally biased region" description="Polar residues" evidence="1">
    <location>
        <begin position="34"/>
        <end position="45"/>
    </location>
</feature>
<evidence type="ECO:0000256" key="1">
    <source>
        <dbReference type="SAM" id="MobiDB-lite"/>
    </source>
</evidence>
<dbReference type="WBParaSite" id="OFLC_0000998501-mRNA-1">
    <property type="protein sequence ID" value="OFLC_0000998501-mRNA-1"/>
    <property type="gene ID" value="OFLC_0000998501"/>
</dbReference>
<dbReference type="Proteomes" id="UP000267606">
    <property type="component" value="Unassembled WGS sequence"/>
</dbReference>
<gene>
    <name evidence="2" type="ORF">OFLC_LOCUS9989</name>
</gene>
<proteinExistence type="predicted"/>
<evidence type="ECO:0000313" key="3">
    <source>
        <dbReference type="Proteomes" id="UP000267606"/>
    </source>
</evidence>
<protein>
    <submittedName>
        <fullName evidence="2 4">Uncharacterized protein</fullName>
    </submittedName>
</protein>
<feature type="region of interest" description="Disordered" evidence="1">
    <location>
        <begin position="21"/>
        <end position="59"/>
    </location>
</feature>
<name>A0A183HR74_9BILA</name>
<evidence type="ECO:0000313" key="2">
    <source>
        <dbReference type="EMBL" id="VDO64956.1"/>
    </source>
</evidence>
<organism evidence="4">
    <name type="scientific">Onchocerca flexuosa</name>
    <dbReference type="NCBI Taxonomy" id="387005"/>
    <lineage>
        <taxon>Eukaryota</taxon>
        <taxon>Metazoa</taxon>
        <taxon>Ecdysozoa</taxon>
        <taxon>Nematoda</taxon>
        <taxon>Chromadorea</taxon>
        <taxon>Rhabditida</taxon>
        <taxon>Spirurina</taxon>
        <taxon>Spiruromorpha</taxon>
        <taxon>Filarioidea</taxon>
        <taxon>Onchocercidae</taxon>
        <taxon>Onchocerca</taxon>
    </lineage>
</organism>
<sequence>MNRVAHLVRHSSAWETIMTRSDSISTERKISESGFGSETSRNSGMVSFDFDIEPPSESSRRKEHLLNTLKREVMTFN</sequence>
<reference evidence="4" key="1">
    <citation type="submission" date="2016-06" db="UniProtKB">
        <authorList>
            <consortium name="WormBaseParasite"/>
        </authorList>
    </citation>
    <scope>IDENTIFICATION</scope>
</reference>
<keyword evidence="3" id="KW-1185">Reference proteome</keyword>
<dbReference type="AlphaFoldDB" id="A0A183HR74"/>
<dbReference type="STRING" id="387005.A0A183HR74"/>